<name>A0AAW7Z6N7_9FIRM</name>
<evidence type="ECO:0000256" key="9">
    <source>
        <dbReference type="PIRSR" id="PIRSR001589-1"/>
    </source>
</evidence>
<dbReference type="NCBIfam" id="TIGR01536">
    <property type="entry name" value="asn_synth_AEB"/>
    <property type="match status" value="1"/>
</dbReference>
<dbReference type="AlphaFoldDB" id="A0AAW7Z6N7"/>
<evidence type="ECO:0000256" key="4">
    <source>
        <dbReference type="ARBA" id="ARBA00022741"/>
    </source>
</evidence>
<evidence type="ECO:0000256" key="7">
    <source>
        <dbReference type="ARBA" id="ARBA00022962"/>
    </source>
</evidence>
<evidence type="ECO:0000259" key="12">
    <source>
        <dbReference type="PROSITE" id="PS51278"/>
    </source>
</evidence>
<protein>
    <recommendedName>
        <fullName evidence="3">asparagine synthase (glutamine-hydrolyzing)</fullName>
        <ecNumber evidence="3">6.3.5.4</ecNumber>
    </recommendedName>
</protein>
<dbReference type="GO" id="GO:0005524">
    <property type="term" value="F:ATP binding"/>
    <property type="evidence" value="ECO:0007669"/>
    <property type="project" value="UniProtKB-KW"/>
</dbReference>
<proteinExistence type="inferred from homology"/>
<feature type="site" description="Important for beta-aspartyl-AMP intermediate formation" evidence="11">
    <location>
        <position position="379"/>
    </location>
</feature>
<keyword evidence="7 9" id="KW-0315">Glutamine amidotransferase</keyword>
<dbReference type="EMBL" id="JARPTC010000001">
    <property type="protein sequence ID" value="MDO7785768.1"/>
    <property type="molecule type" value="Genomic_DNA"/>
</dbReference>
<keyword evidence="13" id="KW-0436">Ligase</keyword>
<comment type="similarity">
    <text evidence="2">Belongs to the asparagine synthetase family.</text>
</comment>
<evidence type="ECO:0000313" key="13">
    <source>
        <dbReference type="EMBL" id="MDO7785768.1"/>
    </source>
</evidence>
<dbReference type="GO" id="GO:0005829">
    <property type="term" value="C:cytosol"/>
    <property type="evidence" value="ECO:0007669"/>
    <property type="project" value="TreeGrafter"/>
</dbReference>
<evidence type="ECO:0000256" key="10">
    <source>
        <dbReference type="PIRSR" id="PIRSR001589-2"/>
    </source>
</evidence>
<dbReference type="RefSeq" id="WP_304540473.1">
    <property type="nucleotide sequence ID" value="NZ_JARPTC010000001.1"/>
</dbReference>
<dbReference type="InterPro" id="IPR029055">
    <property type="entry name" value="Ntn_hydrolases_N"/>
</dbReference>
<dbReference type="PANTHER" id="PTHR43284:SF1">
    <property type="entry name" value="ASPARAGINE SYNTHETASE"/>
    <property type="match status" value="1"/>
</dbReference>
<feature type="domain" description="Glutamine amidotransferase type-2" evidence="12">
    <location>
        <begin position="2"/>
        <end position="216"/>
    </location>
</feature>
<dbReference type="InterPro" id="IPR001962">
    <property type="entry name" value="Asn_synthase"/>
</dbReference>
<dbReference type="InterPro" id="IPR017932">
    <property type="entry name" value="GATase_2_dom"/>
</dbReference>
<feature type="binding site" evidence="10">
    <location>
        <begin position="377"/>
        <end position="378"/>
    </location>
    <ligand>
        <name>ATP</name>
        <dbReference type="ChEBI" id="CHEBI:30616"/>
    </ligand>
</feature>
<dbReference type="GO" id="GO:0006529">
    <property type="term" value="P:asparagine biosynthetic process"/>
    <property type="evidence" value="ECO:0007669"/>
    <property type="project" value="UniProtKB-KW"/>
</dbReference>
<evidence type="ECO:0000256" key="1">
    <source>
        <dbReference type="ARBA" id="ARBA00005187"/>
    </source>
</evidence>
<comment type="pathway">
    <text evidence="1">Amino-acid biosynthesis; L-asparagine biosynthesis; L-asparagine from L-aspartate (L-Gln route): step 1/1.</text>
</comment>
<dbReference type="PANTHER" id="PTHR43284">
    <property type="entry name" value="ASPARAGINE SYNTHETASE (GLUTAMINE-HYDROLYZING)"/>
    <property type="match status" value="1"/>
</dbReference>
<organism evidence="13 14">
    <name type="scientific">Desulforamulus aquiferis</name>
    <dbReference type="NCBI Taxonomy" id="1397668"/>
    <lineage>
        <taxon>Bacteria</taxon>
        <taxon>Bacillati</taxon>
        <taxon>Bacillota</taxon>
        <taxon>Clostridia</taxon>
        <taxon>Eubacteriales</taxon>
        <taxon>Peptococcaceae</taxon>
        <taxon>Desulforamulus</taxon>
    </lineage>
</organism>
<dbReference type="Gene3D" id="3.40.50.620">
    <property type="entry name" value="HUPs"/>
    <property type="match status" value="1"/>
</dbReference>
<comment type="caution">
    <text evidence="13">The sequence shown here is derived from an EMBL/GenBank/DDBJ whole genome shotgun (WGS) entry which is preliminary data.</text>
</comment>
<dbReference type="PIRSF" id="PIRSF001589">
    <property type="entry name" value="Asn_synthetase_glu-h"/>
    <property type="match status" value="1"/>
</dbReference>
<dbReference type="InterPro" id="IPR006426">
    <property type="entry name" value="Asn_synth_AEB"/>
</dbReference>
<feature type="binding site" evidence="10">
    <location>
        <position position="263"/>
    </location>
    <ligand>
        <name>ATP</name>
        <dbReference type="ChEBI" id="CHEBI:30616"/>
    </ligand>
</feature>
<dbReference type="PROSITE" id="PS51278">
    <property type="entry name" value="GATASE_TYPE_2"/>
    <property type="match status" value="1"/>
</dbReference>
<dbReference type="Gene3D" id="3.60.20.10">
    <property type="entry name" value="Glutamine Phosphoribosylpyrophosphate, subunit 1, domain 1"/>
    <property type="match status" value="1"/>
</dbReference>
<feature type="binding site" evidence="10">
    <location>
        <position position="102"/>
    </location>
    <ligand>
        <name>L-glutamine</name>
        <dbReference type="ChEBI" id="CHEBI:58359"/>
    </ligand>
</feature>
<sequence>MCGITGWIDQDIQLPRDRHILEEMTATLTNRGPDAVGHWVSSRAALGHRRLSVVDPEGGAQPMIRTAGDRTFVIVYNGELYNTPELRRELEYKGYTFQGHSDTEVLLTAYMEWGSSCVERFNGIFAFGIWSEAEQSLFMARDRMGVKPLFYARRGDAFIFGSELKALLAHPLIKPEIGMDGLAEIFGLGPARTPGHGVFKNISELRPGYCLLYKDNNLTIKKYWSLISKPHEDDLHTTVNKVRNLLGDSISRQLVADVPVCTLLSGGLDSSALSSFAARAYKQQGLGQLHTFSVDYVDNELYFKASTYQPNSDAPWVKRMSDYLNSQHHYITVDTQRLVDALKTSTLAKDLPGMADVDSSLYLFCQEIKKEATVALSGECADEVFGGYPWFHRPEDLNANTFPWSQSTDDRASLLAPHLSAEVQLEDYVANRYQETLDEVPRLAGEDPAEARRREMFYLNMIWFMQTLLDRKDRMSMATGLEVRVPFCDHRIVEYVWNVPWSMKNFNGREKGLLRLALADVLPEDVLERRKSPYPKTHNPSYLAAVKALVRDIVNEPSSPLLQLINRGLVNKMLESEGDIFSRPWFGQLMTGPQLFAYLYQLNTWLEQYRVTIR</sequence>
<evidence type="ECO:0000313" key="14">
    <source>
        <dbReference type="Proteomes" id="UP001172911"/>
    </source>
</evidence>
<feature type="binding site" evidence="10">
    <location>
        <position position="294"/>
    </location>
    <ligand>
        <name>ATP</name>
        <dbReference type="ChEBI" id="CHEBI:30616"/>
    </ligand>
</feature>
<evidence type="ECO:0000256" key="3">
    <source>
        <dbReference type="ARBA" id="ARBA00012737"/>
    </source>
</evidence>
<dbReference type="Pfam" id="PF13537">
    <property type="entry name" value="GATase_7"/>
    <property type="match status" value="1"/>
</dbReference>
<dbReference type="GO" id="GO:0004066">
    <property type="term" value="F:asparagine synthase (glutamine-hydrolyzing) activity"/>
    <property type="evidence" value="ECO:0007669"/>
    <property type="project" value="UniProtKB-EC"/>
</dbReference>
<dbReference type="InterPro" id="IPR033738">
    <property type="entry name" value="AsnB_N"/>
</dbReference>
<accession>A0AAW7Z6N7</accession>
<keyword evidence="6 9" id="KW-0061">Asparagine biosynthesis</keyword>
<evidence type="ECO:0000256" key="2">
    <source>
        <dbReference type="ARBA" id="ARBA00005752"/>
    </source>
</evidence>
<dbReference type="SUPFAM" id="SSF56235">
    <property type="entry name" value="N-terminal nucleophile aminohydrolases (Ntn hydrolases)"/>
    <property type="match status" value="1"/>
</dbReference>
<reference evidence="13" key="1">
    <citation type="journal article" date="2023" name="J. Hazard. Mater.">
        <title>Anaerobic biodegradation of pyrene and benzo[a]pyrene by a new sulfate-reducing Desulforamulus aquiferis strain DSA.</title>
        <authorList>
            <person name="Zhang Z."/>
            <person name="Sun J."/>
            <person name="Gong X."/>
            <person name="Wang C."/>
            <person name="Wang H."/>
        </authorList>
    </citation>
    <scope>NUCLEOTIDE SEQUENCE</scope>
    <source>
        <strain evidence="13">DSA</strain>
    </source>
</reference>
<dbReference type="InterPro" id="IPR051786">
    <property type="entry name" value="ASN_synthetase/amidase"/>
</dbReference>
<evidence type="ECO:0000256" key="11">
    <source>
        <dbReference type="PIRSR" id="PIRSR001589-3"/>
    </source>
</evidence>
<evidence type="ECO:0000256" key="6">
    <source>
        <dbReference type="ARBA" id="ARBA00022888"/>
    </source>
</evidence>
<dbReference type="CDD" id="cd01991">
    <property type="entry name" value="Asn_synthase_B_C"/>
    <property type="match status" value="1"/>
</dbReference>
<comment type="catalytic activity">
    <reaction evidence="8">
        <text>L-aspartate + L-glutamine + ATP + H2O = L-asparagine + L-glutamate + AMP + diphosphate + H(+)</text>
        <dbReference type="Rhea" id="RHEA:12228"/>
        <dbReference type="ChEBI" id="CHEBI:15377"/>
        <dbReference type="ChEBI" id="CHEBI:15378"/>
        <dbReference type="ChEBI" id="CHEBI:29985"/>
        <dbReference type="ChEBI" id="CHEBI:29991"/>
        <dbReference type="ChEBI" id="CHEBI:30616"/>
        <dbReference type="ChEBI" id="CHEBI:33019"/>
        <dbReference type="ChEBI" id="CHEBI:58048"/>
        <dbReference type="ChEBI" id="CHEBI:58359"/>
        <dbReference type="ChEBI" id="CHEBI:456215"/>
        <dbReference type="EC" id="6.3.5.4"/>
    </reaction>
</comment>
<dbReference type="CDD" id="cd00712">
    <property type="entry name" value="AsnB"/>
    <property type="match status" value="1"/>
</dbReference>
<feature type="active site" description="For GATase activity" evidence="9">
    <location>
        <position position="2"/>
    </location>
</feature>
<gene>
    <name evidence="13" type="primary">asnB</name>
    <name evidence="13" type="ORF">P6N53_00785</name>
</gene>
<keyword evidence="5 10" id="KW-0067">ATP-binding</keyword>
<reference evidence="13" key="2">
    <citation type="submission" date="2023-03" db="EMBL/GenBank/DDBJ databases">
        <authorList>
            <person name="Zhang Z."/>
        </authorList>
    </citation>
    <scope>NUCLEOTIDE SEQUENCE</scope>
    <source>
        <strain evidence="13">DSA</strain>
    </source>
</reference>
<keyword evidence="14" id="KW-1185">Reference proteome</keyword>
<dbReference type="Proteomes" id="UP001172911">
    <property type="component" value="Unassembled WGS sequence"/>
</dbReference>
<evidence type="ECO:0000256" key="5">
    <source>
        <dbReference type="ARBA" id="ARBA00022840"/>
    </source>
</evidence>
<keyword evidence="4 10" id="KW-0547">Nucleotide-binding</keyword>
<dbReference type="SUPFAM" id="SSF52402">
    <property type="entry name" value="Adenine nucleotide alpha hydrolases-like"/>
    <property type="match status" value="1"/>
</dbReference>
<dbReference type="InterPro" id="IPR014729">
    <property type="entry name" value="Rossmann-like_a/b/a_fold"/>
</dbReference>
<keyword evidence="9" id="KW-0028">Amino-acid biosynthesis</keyword>
<dbReference type="EC" id="6.3.5.4" evidence="3"/>
<dbReference type="Pfam" id="PF00733">
    <property type="entry name" value="Asn_synthase"/>
    <property type="match status" value="1"/>
</dbReference>
<evidence type="ECO:0000256" key="8">
    <source>
        <dbReference type="ARBA" id="ARBA00048741"/>
    </source>
</evidence>